<dbReference type="EMBL" id="JBBHLI010000007">
    <property type="protein sequence ID" value="MEK9501711.1"/>
    <property type="molecule type" value="Genomic_DNA"/>
</dbReference>
<organism evidence="1 2">
    <name type="scientific">Gaopeijia maritima</name>
    <dbReference type="NCBI Taxonomy" id="3119007"/>
    <lineage>
        <taxon>Bacteria</taxon>
        <taxon>Pseudomonadati</taxon>
        <taxon>Gemmatimonadota</taxon>
        <taxon>Longimicrobiia</taxon>
        <taxon>Gaopeijiales</taxon>
        <taxon>Gaopeijiaceae</taxon>
        <taxon>Gaopeijia</taxon>
    </lineage>
</organism>
<protein>
    <submittedName>
        <fullName evidence="1">Uncharacterized protein</fullName>
    </submittedName>
</protein>
<reference evidence="1 2" key="1">
    <citation type="submission" date="2024-02" db="EMBL/GenBank/DDBJ databases">
        <title>A novel Gemmatimonadota bacterium.</title>
        <authorList>
            <person name="Du Z.-J."/>
            <person name="Ye Y.-Q."/>
        </authorList>
    </citation>
    <scope>NUCLEOTIDE SEQUENCE [LARGE SCALE GENOMIC DNA]</scope>
    <source>
        <strain evidence="1 2">DH-20</strain>
    </source>
</reference>
<sequence length="81" mass="8676">MSKTTNIRRIRILVEDTNQFARLTAADAVTLRAGVAEPAPPAPVLDQTTAGRSRTASFIHPLEAGWDGASRAAARSRKTDC</sequence>
<keyword evidence="2" id="KW-1185">Reference proteome</keyword>
<name>A0ABU9EAY9_9BACT</name>
<dbReference type="RefSeq" id="WP_405287105.1">
    <property type="nucleotide sequence ID" value="NZ_JBBHLI010000007.1"/>
</dbReference>
<dbReference type="Proteomes" id="UP001484239">
    <property type="component" value="Unassembled WGS sequence"/>
</dbReference>
<proteinExistence type="predicted"/>
<evidence type="ECO:0000313" key="1">
    <source>
        <dbReference type="EMBL" id="MEK9501711.1"/>
    </source>
</evidence>
<comment type="caution">
    <text evidence="1">The sequence shown here is derived from an EMBL/GenBank/DDBJ whole genome shotgun (WGS) entry which is preliminary data.</text>
</comment>
<gene>
    <name evidence="1" type="ORF">WI372_12030</name>
</gene>
<evidence type="ECO:0000313" key="2">
    <source>
        <dbReference type="Proteomes" id="UP001484239"/>
    </source>
</evidence>
<accession>A0ABU9EAY9</accession>